<feature type="compositionally biased region" description="Basic and acidic residues" evidence="1">
    <location>
        <begin position="411"/>
        <end position="421"/>
    </location>
</feature>
<feature type="region of interest" description="Disordered" evidence="1">
    <location>
        <begin position="131"/>
        <end position="159"/>
    </location>
</feature>
<dbReference type="InterPro" id="IPR001623">
    <property type="entry name" value="DnaJ_domain"/>
</dbReference>
<accession>A0A9D4UTM2</accession>
<dbReference type="Pfam" id="PF23551">
    <property type="entry name" value="Zn_ribbon_20"/>
    <property type="match status" value="1"/>
</dbReference>
<feature type="compositionally biased region" description="Polar residues" evidence="1">
    <location>
        <begin position="426"/>
        <end position="438"/>
    </location>
</feature>
<feature type="region of interest" description="Disordered" evidence="1">
    <location>
        <begin position="173"/>
        <end position="199"/>
    </location>
</feature>
<evidence type="ECO:0000259" key="2">
    <source>
        <dbReference type="PROSITE" id="PS50076"/>
    </source>
</evidence>
<dbReference type="PROSITE" id="PS50076">
    <property type="entry name" value="DNAJ_2"/>
    <property type="match status" value="1"/>
</dbReference>
<name>A0A9D4UTM2_ADICA</name>
<dbReference type="Pfam" id="PF11926">
    <property type="entry name" value="DUF3444"/>
    <property type="match status" value="1"/>
</dbReference>
<feature type="region of interest" description="Disordered" evidence="1">
    <location>
        <begin position="411"/>
        <end position="551"/>
    </location>
</feature>
<organism evidence="3 4">
    <name type="scientific">Adiantum capillus-veneris</name>
    <name type="common">Maidenhair fern</name>
    <dbReference type="NCBI Taxonomy" id="13818"/>
    <lineage>
        <taxon>Eukaryota</taxon>
        <taxon>Viridiplantae</taxon>
        <taxon>Streptophyta</taxon>
        <taxon>Embryophyta</taxon>
        <taxon>Tracheophyta</taxon>
        <taxon>Polypodiopsida</taxon>
        <taxon>Polypodiidae</taxon>
        <taxon>Polypodiales</taxon>
        <taxon>Pteridineae</taxon>
        <taxon>Pteridaceae</taxon>
        <taxon>Vittarioideae</taxon>
        <taxon>Adiantum</taxon>
    </lineage>
</organism>
<feature type="domain" description="J" evidence="2">
    <location>
        <begin position="67"/>
        <end position="131"/>
    </location>
</feature>
<proteinExistence type="predicted"/>
<dbReference type="InterPro" id="IPR056988">
    <property type="entry name" value="Zn_ribbon_pln"/>
</dbReference>
<feature type="compositionally biased region" description="Polar residues" evidence="1">
    <location>
        <begin position="143"/>
        <end position="159"/>
    </location>
</feature>
<dbReference type="SUPFAM" id="SSF46565">
    <property type="entry name" value="Chaperone J-domain"/>
    <property type="match status" value="1"/>
</dbReference>
<evidence type="ECO:0000313" key="3">
    <source>
        <dbReference type="EMBL" id="KAI5073890.1"/>
    </source>
</evidence>
<evidence type="ECO:0000256" key="1">
    <source>
        <dbReference type="SAM" id="MobiDB-lite"/>
    </source>
</evidence>
<gene>
    <name evidence="3" type="ORF">GOP47_0011903</name>
</gene>
<dbReference type="PRINTS" id="PR00625">
    <property type="entry name" value="JDOMAIN"/>
</dbReference>
<dbReference type="Gene3D" id="1.10.287.110">
    <property type="entry name" value="DnaJ domain"/>
    <property type="match status" value="1"/>
</dbReference>
<keyword evidence="4" id="KW-1185">Reference proteome</keyword>
<dbReference type="EMBL" id="JABFUD020000011">
    <property type="protein sequence ID" value="KAI5073890.1"/>
    <property type="molecule type" value="Genomic_DNA"/>
</dbReference>
<dbReference type="AlphaFoldDB" id="A0A9D4UTM2"/>
<protein>
    <recommendedName>
        <fullName evidence="2">J domain-containing protein</fullName>
    </recommendedName>
</protein>
<feature type="compositionally biased region" description="Basic and acidic residues" evidence="1">
    <location>
        <begin position="372"/>
        <end position="385"/>
    </location>
</feature>
<feature type="compositionally biased region" description="Pro residues" evidence="1">
    <location>
        <begin position="177"/>
        <end position="199"/>
    </location>
</feature>
<reference evidence="3" key="1">
    <citation type="submission" date="2021-01" db="EMBL/GenBank/DDBJ databases">
        <title>Adiantum capillus-veneris genome.</title>
        <authorList>
            <person name="Fang Y."/>
            <person name="Liao Q."/>
        </authorList>
    </citation>
    <scope>NUCLEOTIDE SEQUENCE</scope>
    <source>
        <strain evidence="3">H3</strain>
        <tissue evidence="3">Leaf</tissue>
    </source>
</reference>
<dbReference type="PANTHER" id="PTHR45089">
    <property type="entry name" value="DNAJ HEAT SHOCK AMINO-TERMINAL DOMAIN PROTEIN-RELATED"/>
    <property type="match status" value="1"/>
</dbReference>
<dbReference type="InterPro" id="IPR036869">
    <property type="entry name" value="J_dom_sf"/>
</dbReference>
<dbReference type="Pfam" id="PF00226">
    <property type="entry name" value="DnaJ"/>
    <property type="match status" value="1"/>
</dbReference>
<sequence>MECNKDEALRSKVLAEAKFSQRDYVGARKFAHKAKQLYPELEGLAQFIYVLDVHIVAQNKLQSGENNWYGILEVEPFAEENTIRKQYRRLALLLHPDKNKALGAEAAFKHISEAWTVLSDKNKKAAYDARCQGKMAPPGGRAPQQNSAPNTVSKSTPTTIPAFVPPFQRRVHVEQPQPAPSRPPQPATAPLPPKPHPVPPFAPPVPNSVSFWTSCPSCRMLLEYQRIYLLKNLCCPVCYKPFVATEVGSVSGTLLWPLPPKQQGYRVGAFSNGFVPTSAASDGFPVPQFGSFPFGNAKVRRKAQSAATPSANIPQQEEEKVERCAMPRKLTPEIQQRVEERIMDVQARLKRHFMAAEGQNSAEVKQKVPKKSTKEELKAKAAADAREVSNRLMAKLKGVIEQKLSAEKEKKLKAESADTSKAKASVPQTDASSNNGDLKSSGGLQGNQVSADKFESATCENPLSESRKSPKGKRAATTLGNDKHDGLPPSKKVKNDAESAVNGNENTAQVKESSGPAQDLDTVVSKASTQGSGRTRPSLIESTESMEEPAARDSNVIPMVNESMTVPDAEFYDFDKDRTEGHFLPGQVWAAYDDDDGMPRYYARVNKIVSSQPFKIQIAWLEARSGSDETLAWLDSGFSLTCGEFRVGKSISSDSINMYSHKMNVEKGQRGGFRIYPRRGDIWALYKNWENMIAKDGKPGYLVAEILVDFKEEEGVQVCQLAKLNGYKTLFQRQAGEEHSVWIRTSDMRRFSHRIPAYYLTSDQVPGKEEGCWELDPASTPLELIS</sequence>
<feature type="compositionally biased region" description="Polar residues" evidence="1">
    <location>
        <begin position="525"/>
        <end position="543"/>
    </location>
</feature>
<dbReference type="CDD" id="cd06257">
    <property type="entry name" value="DnaJ"/>
    <property type="match status" value="1"/>
</dbReference>
<feature type="region of interest" description="Disordered" evidence="1">
    <location>
        <begin position="356"/>
        <end position="385"/>
    </location>
</feature>
<comment type="caution">
    <text evidence="3">The sequence shown here is derived from an EMBL/GenBank/DDBJ whole genome shotgun (WGS) entry which is preliminary data.</text>
</comment>
<evidence type="ECO:0000313" key="4">
    <source>
        <dbReference type="Proteomes" id="UP000886520"/>
    </source>
</evidence>
<feature type="compositionally biased region" description="Polar residues" evidence="1">
    <location>
        <begin position="501"/>
        <end position="516"/>
    </location>
</feature>
<dbReference type="SMART" id="SM00271">
    <property type="entry name" value="DnaJ"/>
    <property type="match status" value="1"/>
</dbReference>
<dbReference type="Proteomes" id="UP000886520">
    <property type="component" value="Chromosome 11"/>
</dbReference>
<dbReference type="InterPro" id="IPR024593">
    <property type="entry name" value="DUF3444"/>
</dbReference>
<dbReference type="OrthoDB" id="66964at2759"/>